<dbReference type="Proteomes" id="UP000637819">
    <property type="component" value="Chromosome"/>
</dbReference>
<feature type="domain" description="PAS" evidence="10">
    <location>
        <begin position="396"/>
        <end position="466"/>
    </location>
</feature>
<dbReference type="InterPro" id="IPR052162">
    <property type="entry name" value="Sensor_kinase/Photoreceptor"/>
</dbReference>
<dbReference type="RefSeq" id="WP_204749051.1">
    <property type="nucleotide sequence ID" value="NZ_CP069188.1"/>
</dbReference>
<dbReference type="PROSITE" id="PS50113">
    <property type="entry name" value="PAC"/>
    <property type="match status" value="8"/>
</dbReference>
<evidence type="ECO:0000313" key="12">
    <source>
        <dbReference type="EMBL" id="QRV16902.1"/>
    </source>
</evidence>
<feature type="domain" description="PAS" evidence="10">
    <location>
        <begin position="644"/>
        <end position="714"/>
    </location>
</feature>
<keyword evidence="3" id="KW-0597">Phosphoprotein</keyword>
<accession>A0A8T8E620</accession>
<dbReference type="KEGG" id="hsal:JMJ58_08560"/>
<feature type="domain" description="PAC" evidence="11">
    <location>
        <begin position="338"/>
        <end position="388"/>
    </location>
</feature>
<dbReference type="Gene3D" id="2.10.70.100">
    <property type="match status" value="3"/>
</dbReference>
<dbReference type="GeneID" id="62875170"/>
<name>A0A8T8E620_9EURY</name>
<dbReference type="GO" id="GO:0006355">
    <property type="term" value="P:regulation of DNA-templated transcription"/>
    <property type="evidence" value="ECO:0007669"/>
    <property type="project" value="InterPro"/>
</dbReference>
<reference evidence="12 13" key="1">
    <citation type="submission" date="2021-01" db="EMBL/GenBank/DDBJ databases">
        <title>Genome Sequence and Methylation Pattern of Haloterrigena salifodinae BOL5-1, An Extremely Halophilic Archaeon from a Bolivian Salt Mine.</title>
        <authorList>
            <person name="DasSarma P."/>
            <person name="Anton B.P."/>
            <person name="DasSarma S.L."/>
            <person name="von Ehrenheim H.A.L."/>
            <person name="Martinez F.L."/>
            <person name="Guzman D."/>
            <person name="Roberts R.J."/>
            <person name="DasSarma S."/>
        </authorList>
    </citation>
    <scope>NUCLEOTIDE SEQUENCE [LARGE SCALE GENOMIC DNA]</scope>
    <source>
        <strain evidence="12 13">BOL5-1</strain>
    </source>
</reference>
<proteinExistence type="predicted"/>
<dbReference type="InterPro" id="IPR000014">
    <property type="entry name" value="PAS"/>
</dbReference>
<dbReference type="InterPro" id="IPR003018">
    <property type="entry name" value="GAF"/>
</dbReference>
<evidence type="ECO:0000313" key="13">
    <source>
        <dbReference type="Proteomes" id="UP000637819"/>
    </source>
</evidence>
<dbReference type="EC" id="2.7.13.3" evidence="2"/>
<dbReference type="CDD" id="cd00130">
    <property type="entry name" value="PAS"/>
    <property type="match status" value="8"/>
</dbReference>
<dbReference type="OrthoDB" id="342253at2157"/>
<keyword evidence="6" id="KW-0805">Transcription regulation</keyword>
<dbReference type="PROSITE" id="PS50112">
    <property type="entry name" value="PAS"/>
    <property type="match status" value="5"/>
</dbReference>
<keyword evidence="9" id="KW-0472">Membrane</keyword>
<dbReference type="InterPro" id="IPR013767">
    <property type="entry name" value="PAS_fold"/>
</dbReference>
<evidence type="ECO:0000259" key="10">
    <source>
        <dbReference type="PROSITE" id="PS50112"/>
    </source>
</evidence>
<dbReference type="Pfam" id="PF13185">
    <property type="entry name" value="GAF_2"/>
    <property type="match status" value="1"/>
</dbReference>
<evidence type="ECO:0000256" key="6">
    <source>
        <dbReference type="ARBA" id="ARBA00023015"/>
    </source>
</evidence>
<dbReference type="SUPFAM" id="SSF55785">
    <property type="entry name" value="PYP-like sensor domain (PAS domain)"/>
    <property type="match status" value="8"/>
</dbReference>
<dbReference type="SUPFAM" id="SSF55781">
    <property type="entry name" value="GAF domain-like"/>
    <property type="match status" value="1"/>
</dbReference>
<evidence type="ECO:0000256" key="7">
    <source>
        <dbReference type="ARBA" id="ARBA00023163"/>
    </source>
</evidence>
<dbReference type="NCBIfam" id="TIGR00229">
    <property type="entry name" value="sensory_box"/>
    <property type="match status" value="7"/>
</dbReference>
<evidence type="ECO:0000256" key="5">
    <source>
        <dbReference type="ARBA" id="ARBA00022777"/>
    </source>
</evidence>
<dbReference type="InterPro" id="IPR035965">
    <property type="entry name" value="PAS-like_dom_sf"/>
</dbReference>
<feature type="transmembrane region" description="Helical" evidence="9">
    <location>
        <begin position="21"/>
        <end position="40"/>
    </location>
</feature>
<feature type="coiled-coil region" evidence="8">
    <location>
        <begin position="115"/>
        <end position="151"/>
    </location>
</feature>
<dbReference type="GO" id="GO:0004673">
    <property type="term" value="F:protein histidine kinase activity"/>
    <property type="evidence" value="ECO:0007669"/>
    <property type="project" value="UniProtKB-EC"/>
</dbReference>
<feature type="domain" description="PAC" evidence="11">
    <location>
        <begin position="213"/>
        <end position="265"/>
    </location>
</feature>
<evidence type="ECO:0000256" key="4">
    <source>
        <dbReference type="ARBA" id="ARBA00022679"/>
    </source>
</evidence>
<dbReference type="InterPro" id="IPR031803">
    <property type="entry name" value="BAT_GAF/HTH-assoc"/>
</dbReference>
<feature type="domain" description="PAS" evidence="10">
    <location>
        <begin position="266"/>
        <end position="339"/>
    </location>
</feature>
<evidence type="ECO:0000256" key="8">
    <source>
        <dbReference type="SAM" id="Coils"/>
    </source>
</evidence>
<feature type="domain" description="PAC" evidence="11">
    <location>
        <begin position="596"/>
        <end position="647"/>
    </location>
</feature>
<dbReference type="InterPro" id="IPR029016">
    <property type="entry name" value="GAF-like_dom_sf"/>
</dbReference>
<feature type="domain" description="PAC" evidence="11">
    <location>
        <begin position="1100"/>
        <end position="1152"/>
    </location>
</feature>
<dbReference type="SMART" id="SM00091">
    <property type="entry name" value="PAS"/>
    <property type="match status" value="7"/>
</dbReference>
<dbReference type="Pfam" id="PF08448">
    <property type="entry name" value="PAS_4"/>
    <property type="match status" value="2"/>
</dbReference>
<feature type="domain" description="PAC" evidence="11">
    <location>
        <begin position="719"/>
        <end position="771"/>
    </location>
</feature>
<dbReference type="SMART" id="SM00086">
    <property type="entry name" value="PAC"/>
    <property type="match status" value="8"/>
</dbReference>
<sequence length="1722" mass="191970">MVSCSSRSSILDGSLGRRSPVLLGVILAGSLLLGLGPELYDPSIVPLPFVLGLAARDGADRESTLERLAGELETFVSQVRNGEVDEAIAGPEADAEAVDFELDREDALGRLSTAIDELTTAVRERERERRFDERERELRETNERLSAMIEASPSALVALDTDETVTLWNPAAERIFGWSEDEVLGEPLPFIPDDRGEDHREIFDRLFDGESIAGLETRRVRKDGERIDVSISAAPIHGADGEIVGTMGALEDITERKDRERRLESTSARLEALFENSPDMIDVLDTEGTIVEANHRFCEVLGYEESELVGTKIWEHEELFDAADVEALLAELSVGERRKFKGRYRRRDGSTFPVEVHLIRIDFADENRFLAISRDVTDRKADERRLRERERELQRYKAYTDDVLDAIDDVFYVIDEDGTLLRWNESLATVSGYDADEIGSMDAIEFFAEADRPAINETIAEVLETGTARVEVPIRTADGELIPYEFVATRLEDLEGETVVTGIGRDISERTRYERDLERTTELLEQAQRLASVGGVEIDVREDPYEVTASDEFYRQLGLDPGTTLTPDKMLTQFRPDDRPAIRSALSGAVEDGETYDLEARLRSTDDEPRWVRMIGDPVREGGETVAVRGSMQDVTDRKRRERELERYETIVQSIGDPVYTLDEDGTVRFINDAIETLAGYDPEALIGDDVSALLPPPDLERAREQVRELLREEEGPYATVETDFMTANGDVIETETHIALLPSEDGEFAGTAGVVRDITERKERERELERYETIIQAIGDPVYTLDASGTFQFVNDAIEPLAGYEPETLIGSDIEDVISPSNLETARELVRELLREDKLYETFEMDLETADGDVIEAENHMALLPSEDGEFAGTAGVVRDITERKERERELERTTELLEQAQRIAGVGGWELDVTTDPYELTLTPQLERLFGRVGRAETLDVADAVELYHPDDRSRVLSAVDDAVEHSESYDLEVRMHTPDDEIQWVRTIGEPIADDGEVVTVRGSIQDITDRKRRERELERTTDLLERVQRMASIGGWEVDVRSDPLTTTWTDEMYRLHDLPSGVTPDLERTIECYHPDDRAFVREQVQTAIETETGYDLEARIRTSEGEIRWVRAISEPIRDEAGELHKYRGTVQDVSNRKRRELALESLHETARGLLNAETESTVADLVVDTAADLLESGDAGAGVYLLDSETNRFEPVSSTAGFADRSGGAPSIAVGDSDSVLWSTYVTGTQTVVDAAEIGDRSPLFGGDAPGGLLVPIGDYGVFVLLASPATIDDETRRLFETLVATTEAAFDRLESEANLRERDAELAGQNRRLRRQIQITEIIRGIDRSLIGADGRDEIERTVPERLVAADNVSFAWIGDLDASGSTLEPRTWAGDDPEYLDAVDFGLDGESQEPAVRAARSGTPTVVENVVEGLQGEAWRTNALDAGFQSAVAVPLSFEEYSYGVLTVYADEPDAFTNLERSVFDELGEGIANAINAAQTQEALHAETLVELTLDLETDDVLSRIATATGAAVTYEGLGTRGESETSLFFETRGASSEAVRDALDGLVSVTSARLVTESDSRCLFEATVTGDVLASRLVRHGGSPRSITADEGRTEVTVDVPVTTDVREFVEMLRDRYERVDLRSRRHVQRTMHTRQELVTSLFEDMTDRQLEVLRTAYLAGFFEWPRESTGEEIAEMLEVTQPTVNRHLRIGQQRLLARLFDDETLSLTDGS</sequence>
<comment type="catalytic activity">
    <reaction evidence="1">
        <text>ATP + protein L-histidine = ADP + protein N-phospho-L-histidine.</text>
        <dbReference type="EC" id="2.7.13.3"/>
    </reaction>
</comment>
<protein>
    <recommendedName>
        <fullName evidence="2">histidine kinase</fullName>
        <ecNumber evidence="2">2.7.13.3</ecNumber>
    </recommendedName>
</protein>
<feature type="domain" description="PAS" evidence="10">
    <location>
        <begin position="768"/>
        <end position="838"/>
    </location>
</feature>
<dbReference type="Pfam" id="PF00989">
    <property type="entry name" value="PAS"/>
    <property type="match status" value="2"/>
</dbReference>
<feature type="domain" description="PAC" evidence="11">
    <location>
        <begin position="842"/>
        <end position="894"/>
    </location>
</feature>
<dbReference type="Pfam" id="PF13426">
    <property type="entry name" value="PAS_9"/>
    <property type="match status" value="1"/>
</dbReference>
<keyword evidence="9" id="KW-0812">Transmembrane</keyword>
<keyword evidence="5" id="KW-0418">Kinase</keyword>
<keyword evidence="13" id="KW-1185">Reference proteome</keyword>
<dbReference type="PANTHER" id="PTHR43304:SF1">
    <property type="entry name" value="PAC DOMAIN-CONTAINING PROTEIN"/>
    <property type="match status" value="1"/>
</dbReference>
<organism evidence="12 13">
    <name type="scientific">Haloterrigena salifodinae</name>
    <dbReference type="NCBI Taxonomy" id="2675099"/>
    <lineage>
        <taxon>Archaea</taxon>
        <taxon>Methanobacteriati</taxon>
        <taxon>Methanobacteriota</taxon>
        <taxon>Stenosarchaea group</taxon>
        <taxon>Halobacteria</taxon>
        <taxon>Halobacteriales</taxon>
        <taxon>Natrialbaceae</taxon>
        <taxon>Haloterrigena</taxon>
    </lineage>
</organism>
<feature type="domain" description="PAC" evidence="11">
    <location>
        <begin position="468"/>
        <end position="519"/>
    </location>
</feature>
<feature type="domain" description="PAC" evidence="11">
    <location>
        <begin position="972"/>
        <end position="1023"/>
    </location>
</feature>
<evidence type="ECO:0000256" key="3">
    <source>
        <dbReference type="ARBA" id="ARBA00022553"/>
    </source>
</evidence>
<keyword evidence="9" id="KW-1133">Transmembrane helix</keyword>
<dbReference type="InterPro" id="IPR000700">
    <property type="entry name" value="PAS-assoc_C"/>
</dbReference>
<dbReference type="Pfam" id="PF15915">
    <property type="entry name" value="BAT"/>
    <property type="match status" value="1"/>
</dbReference>
<dbReference type="Gene3D" id="3.30.450.20">
    <property type="entry name" value="PAS domain"/>
    <property type="match status" value="8"/>
</dbReference>
<evidence type="ECO:0000256" key="2">
    <source>
        <dbReference type="ARBA" id="ARBA00012438"/>
    </source>
</evidence>
<keyword evidence="7" id="KW-0804">Transcription</keyword>
<evidence type="ECO:0000256" key="1">
    <source>
        <dbReference type="ARBA" id="ARBA00000085"/>
    </source>
</evidence>
<dbReference type="Gene3D" id="3.30.450.40">
    <property type="match status" value="2"/>
</dbReference>
<dbReference type="PANTHER" id="PTHR43304">
    <property type="entry name" value="PHYTOCHROME-LIKE PROTEIN CPH1"/>
    <property type="match status" value="1"/>
</dbReference>
<dbReference type="Pfam" id="PF08447">
    <property type="entry name" value="PAS_3"/>
    <property type="match status" value="3"/>
</dbReference>
<feature type="domain" description="PAS" evidence="10">
    <location>
        <begin position="141"/>
        <end position="210"/>
    </location>
</feature>
<dbReference type="EMBL" id="CP069188">
    <property type="protein sequence ID" value="QRV16902.1"/>
    <property type="molecule type" value="Genomic_DNA"/>
</dbReference>
<keyword evidence="4" id="KW-0808">Transferase</keyword>
<evidence type="ECO:0000256" key="9">
    <source>
        <dbReference type="SAM" id="Phobius"/>
    </source>
</evidence>
<dbReference type="InterPro" id="IPR007050">
    <property type="entry name" value="HTH_bacterioopsin"/>
</dbReference>
<dbReference type="InterPro" id="IPR013655">
    <property type="entry name" value="PAS_fold_3"/>
</dbReference>
<keyword evidence="8" id="KW-0175">Coiled coil</keyword>
<dbReference type="InterPro" id="IPR001610">
    <property type="entry name" value="PAC"/>
</dbReference>
<evidence type="ECO:0000259" key="11">
    <source>
        <dbReference type="PROSITE" id="PS50113"/>
    </source>
</evidence>
<gene>
    <name evidence="12" type="ORF">JMJ58_08560</name>
</gene>
<dbReference type="Pfam" id="PF04967">
    <property type="entry name" value="HTH_10"/>
    <property type="match status" value="1"/>
</dbReference>
<dbReference type="InterPro" id="IPR013656">
    <property type="entry name" value="PAS_4"/>
</dbReference>